<comment type="pathway">
    <text evidence="1">Antibiotic biosynthesis.</text>
</comment>
<dbReference type="SMART" id="SM01294">
    <property type="entry name" value="PKS_PP_betabranch"/>
    <property type="match status" value="2"/>
</dbReference>
<dbReference type="SMART" id="SM00825">
    <property type="entry name" value="PKS_KS"/>
    <property type="match status" value="4"/>
</dbReference>
<evidence type="ECO:0000256" key="1">
    <source>
        <dbReference type="ARBA" id="ARBA00004792"/>
    </source>
</evidence>
<gene>
    <name evidence="13" type="ORF">FH607_002470</name>
</gene>
<dbReference type="SMART" id="SM00822">
    <property type="entry name" value="PKS_KR"/>
    <property type="match status" value="2"/>
</dbReference>
<organism evidence="13 14">
    <name type="scientific">Streptomyces mimosae</name>
    <dbReference type="NCBI Taxonomy" id="2586635"/>
    <lineage>
        <taxon>Bacteria</taxon>
        <taxon>Bacillati</taxon>
        <taxon>Actinomycetota</taxon>
        <taxon>Actinomycetes</taxon>
        <taxon>Kitasatosporales</taxon>
        <taxon>Streptomycetaceae</taxon>
        <taxon>Streptomyces</taxon>
    </lineage>
</organism>
<dbReference type="RefSeq" id="WP_139665934.1">
    <property type="nucleotide sequence ID" value="NZ_VDLY02000002.1"/>
</dbReference>
<dbReference type="InterPro" id="IPR016035">
    <property type="entry name" value="Acyl_Trfase/lysoPLipase"/>
</dbReference>
<evidence type="ECO:0000256" key="8">
    <source>
        <dbReference type="PROSITE-ProRule" id="PRU01363"/>
    </source>
</evidence>
<dbReference type="Pfam" id="PF16197">
    <property type="entry name" value="KAsynt_C_assoc"/>
    <property type="match status" value="4"/>
</dbReference>
<dbReference type="Pfam" id="PF08659">
    <property type="entry name" value="KR"/>
    <property type="match status" value="2"/>
</dbReference>
<dbReference type="PANTHER" id="PTHR43775">
    <property type="entry name" value="FATTY ACID SYNTHASE"/>
    <property type="match status" value="1"/>
</dbReference>
<dbReference type="FunFam" id="3.40.366.10:FF:000002">
    <property type="entry name" value="Probable polyketide synthase 2"/>
    <property type="match status" value="2"/>
</dbReference>
<dbReference type="Proteomes" id="UP000314251">
    <property type="component" value="Unassembled WGS sequence"/>
</dbReference>
<dbReference type="InterPro" id="IPR006162">
    <property type="entry name" value="Ppantetheine_attach_site"/>
</dbReference>
<dbReference type="SUPFAM" id="SSF53901">
    <property type="entry name" value="Thiolase-like"/>
    <property type="match status" value="4"/>
</dbReference>
<feature type="domain" description="Ketosynthase family 3 (KS3)" evidence="11">
    <location>
        <begin position="1044"/>
        <end position="1470"/>
    </location>
</feature>
<evidence type="ECO:0000256" key="7">
    <source>
        <dbReference type="ARBA" id="ARBA00023315"/>
    </source>
</evidence>
<dbReference type="InterPro" id="IPR036291">
    <property type="entry name" value="NAD(P)-bd_dom_sf"/>
</dbReference>
<dbReference type="InterPro" id="IPR014043">
    <property type="entry name" value="Acyl_transferase_dom"/>
</dbReference>
<feature type="active site" description="Proton acceptor; for dehydratase activity" evidence="8">
    <location>
        <position position="3714"/>
    </location>
</feature>
<keyword evidence="6" id="KW-0511">Multifunctional enzyme</keyword>
<feature type="domain" description="Ketosynthase family 3 (KS3)" evidence="11">
    <location>
        <begin position="2791"/>
        <end position="3217"/>
    </location>
</feature>
<dbReference type="GO" id="GO:0004312">
    <property type="term" value="F:fatty acid synthase activity"/>
    <property type="evidence" value="ECO:0007669"/>
    <property type="project" value="TreeGrafter"/>
</dbReference>
<dbReference type="CDD" id="cd00833">
    <property type="entry name" value="PKS"/>
    <property type="match status" value="4"/>
</dbReference>
<feature type="domain" description="Carrier" evidence="10">
    <location>
        <begin position="4456"/>
        <end position="4531"/>
    </location>
</feature>
<feature type="region of interest" description="N-terminal hotdog fold" evidence="8">
    <location>
        <begin position="3682"/>
        <end position="3810"/>
    </location>
</feature>
<dbReference type="GO" id="GO:0006633">
    <property type="term" value="P:fatty acid biosynthetic process"/>
    <property type="evidence" value="ECO:0007669"/>
    <property type="project" value="InterPro"/>
</dbReference>
<dbReference type="InterPro" id="IPR050091">
    <property type="entry name" value="PKS_NRPS_Biosynth_Enz"/>
</dbReference>
<dbReference type="Pfam" id="PF02801">
    <property type="entry name" value="Ketoacyl-synt_C"/>
    <property type="match status" value="4"/>
</dbReference>
<feature type="region of interest" description="C-terminal hotdog fold" evidence="8">
    <location>
        <begin position="3827"/>
        <end position="3963"/>
    </location>
</feature>
<dbReference type="SUPFAM" id="SSF47336">
    <property type="entry name" value="ACP-like"/>
    <property type="match status" value="3"/>
</dbReference>
<dbReference type="OrthoDB" id="9778690at2"/>
<feature type="domain" description="Carrier" evidence="10">
    <location>
        <begin position="2697"/>
        <end position="2772"/>
    </location>
</feature>
<dbReference type="InterPro" id="IPR057326">
    <property type="entry name" value="KR_dom"/>
</dbReference>
<dbReference type="GO" id="GO:0033068">
    <property type="term" value="P:macrolide biosynthetic process"/>
    <property type="evidence" value="ECO:0007669"/>
    <property type="project" value="UniProtKB-ARBA"/>
</dbReference>
<dbReference type="GO" id="GO:0004315">
    <property type="term" value="F:3-oxoacyl-[acyl-carrier-protein] synthase activity"/>
    <property type="evidence" value="ECO:0007669"/>
    <property type="project" value="InterPro"/>
</dbReference>
<dbReference type="Gene3D" id="1.10.1200.10">
    <property type="entry name" value="ACP-like"/>
    <property type="match status" value="3"/>
</dbReference>
<feature type="domain" description="Ketosynthase family 3 (KS3)" evidence="11">
    <location>
        <begin position="17"/>
        <end position="435"/>
    </location>
</feature>
<dbReference type="CDD" id="cd08956">
    <property type="entry name" value="KR_3_FAS_SDR_x"/>
    <property type="match status" value="2"/>
</dbReference>
<reference evidence="13" key="1">
    <citation type="submission" date="2019-10" db="EMBL/GenBank/DDBJ databases">
        <title>Nonomuraea sp. nov., isolated from Phyllanthus amarus.</title>
        <authorList>
            <person name="Klykleung N."/>
            <person name="Tanasupawat S."/>
        </authorList>
    </citation>
    <scope>NUCLEOTIDE SEQUENCE [LARGE SCALE GENOMIC DNA]</scope>
    <source>
        <strain evidence="13">3MP-10</strain>
    </source>
</reference>
<dbReference type="InterPro" id="IPR032821">
    <property type="entry name" value="PKS_assoc"/>
</dbReference>
<feature type="region of interest" description="Disordered" evidence="9">
    <location>
        <begin position="909"/>
        <end position="946"/>
    </location>
</feature>
<evidence type="ECO:0000259" key="11">
    <source>
        <dbReference type="PROSITE" id="PS52004"/>
    </source>
</evidence>
<dbReference type="SMART" id="SM00823">
    <property type="entry name" value="PKS_PP"/>
    <property type="match status" value="3"/>
</dbReference>
<keyword evidence="3" id="KW-0597">Phosphoprotein</keyword>
<evidence type="ECO:0000256" key="2">
    <source>
        <dbReference type="ARBA" id="ARBA00022450"/>
    </source>
</evidence>
<dbReference type="InterPro" id="IPR055123">
    <property type="entry name" value="SpnB-like_Rossmann"/>
</dbReference>
<dbReference type="InterPro" id="IPR018201">
    <property type="entry name" value="Ketoacyl_synth_AS"/>
</dbReference>
<dbReference type="InterPro" id="IPR001227">
    <property type="entry name" value="Ac_transferase_dom_sf"/>
</dbReference>
<dbReference type="EMBL" id="VDLY02000002">
    <property type="protein sequence ID" value="KAB8169629.1"/>
    <property type="molecule type" value="Genomic_DNA"/>
</dbReference>
<feature type="region of interest" description="C-terminal hotdog fold" evidence="8">
    <location>
        <begin position="2071"/>
        <end position="2204"/>
    </location>
</feature>
<evidence type="ECO:0000313" key="14">
    <source>
        <dbReference type="Proteomes" id="UP000314251"/>
    </source>
</evidence>
<dbReference type="InterPro" id="IPR020807">
    <property type="entry name" value="PKS_DH"/>
</dbReference>
<comment type="caution">
    <text evidence="8">Lacks conserved residue(s) required for the propagation of feature annotation.</text>
</comment>
<dbReference type="FunFam" id="1.10.1200.10:FF:000007">
    <property type="entry name" value="Probable polyketide synthase pks17"/>
    <property type="match status" value="3"/>
</dbReference>
<dbReference type="InterPro" id="IPR036736">
    <property type="entry name" value="ACP-like_sf"/>
</dbReference>
<dbReference type="Gene3D" id="3.40.50.720">
    <property type="entry name" value="NAD(P)-binding Rossmann-like Domain"/>
    <property type="match status" value="2"/>
</dbReference>
<dbReference type="Gene3D" id="3.40.47.10">
    <property type="match status" value="4"/>
</dbReference>
<evidence type="ECO:0000259" key="12">
    <source>
        <dbReference type="PROSITE" id="PS52019"/>
    </source>
</evidence>
<name>A0A5N6APL5_9ACTN</name>
<feature type="region of interest" description="N-terminal hotdog fold" evidence="8">
    <location>
        <begin position="1930"/>
        <end position="2057"/>
    </location>
</feature>
<evidence type="ECO:0000259" key="10">
    <source>
        <dbReference type="PROSITE" id="PS50075"/>
    </source>
</evidence>
<dbReference type="InterPro" id="IPR013968">
    <property type="entry name" value="PKS_KR"/>
</dbReference>
<dbReference type="PROSITE" id="PS52019">
    <property type="entry name" value="PKS_MFAS_DH"/>
    <property type="match status" value="3"/>
</dbReference>
<evidence type="ECO:0000256" key="3">
    <source>
        <dbReference type="ARBA" id="ARBA00022553"/>
    </source>
</evidence>
<feature type="region of interest" description="Disordered" evidence="9">
    <location>
        <begin position="5431"/>
        <end position="5460"/>
    </location>
</feature>
<dbReference type="InterPro" id="IPR016036">
    <property type="entry name" value="Malonyl_transacylase_ACP-bd"/>
</dbReference>
<evidence type="ECO:0000256" key="5">
    <source>
        <dbReference type="ARBA" id="ARBA00023194"/>
    </source>
</evidence>
<dbReference type="GO" id="GO:0031177">
    <property type="term" value="F:phosphopantetheine binding"/>
    <property type="evidence" value="ECO:0007669"/>
    <property type="project" value="InterPro"/>
</dbReference>
<keyword evidence="4" id="KW-0808">Transferase</keyword>
<dbReference type="SMART" id="SM00826">
    <property type="entry name" value="PKS_DH"/>
    <property type="match status" value="2"/>
</dbReference>
<evidence type="ECO:0000256" key="9">
    <source>
        <dbReference type="SAM" id="MobiDB-lite"/>
    </source>
</evidence>
<accession>A0A5N6APL5</accession>
<feature type="compositionally biased region" description="Low complexity" evidence="9">
    <location>
        <begin position="5431"/>
        <end position="5450"/>
    </location>
</feature>
<dbReference type="InterPro" id="IPR014030">
    <property type="entry name" value="Ketoacyl_synth_N"/>
</dbReference>
<feature type="domain" description="PKS/mFAS DH" evidence="12">
    <location>
        <begin position="3682"/>
        <end position="3963"/>
    </location>
</feature>
<dbReference type="InterPro" id="IPR020806">
    <property type="entry name" value="PKS_PP-bd"/>
</dbReference>
<dbReference type="SUPFAM" id="SSF55048">
    <property type="entry name" value="Probable ACP-binding domain of malonyl-CoA ACP transacylase"/>
    <property type="match status" value="4"/>
</dbReference>
<keyword evidence="14" id="KW-1185">Reference proteome</keyword>
<dbReference type="SUPFAM" id="SSF52151">
    <property type="entry name" value="FabD/lysophospholipase-like"/>
    <property type="match status" value="4"/>
</dbReference>
<dbReference type="PANTHER" id="PTHR43775:SF51">
    <property type="entry name" value="INACTIVE PHENOLPHTHIOCEROL SYNTHESIS POLYKETIDE SYNTHASE TYPE I PKS1-RELATED"/>
    <property type="match status" value="1"/>
</dbReference>
<dbReference type="Pfam" id="PF14765">
    <property type="entry name" value="PS-DH"/>
    <property type="match status" value="2"/>
</dbReference>
<dbReference type="PROSITE" id="PS00012">
    <property type="entry name" value="PHOSPHOPANTETHEINE"/>
    <property type="match status" value="2"/>
</dbReference>
<dbReference type="Gene3D" id="3.40.366.10">
    <property type="entry name" value="Malonyl-Coenzyme A Acyl Carrier Protein, domain 2"/>
    <property type="match status" value="4"/>
</dbReference>
<feature type="non-terminal residue" evidence="13">
    <location>
        <position position="5519"/>
    </location>
</feature>
<protein>
    <submittedName>
        <fullName evidence="13">SDR family NAD(P)-dependent oxidoreductase</fullName>
    </submittedName>
</protein>
<dbReference type="InterPro" id="IPR042104">
    <property type="entry name" value="PKS_dehydratase_sf"/>
</dbReference>
<feature type="domain" description="PKS/mFAS DH" evidence="12">
    <location>
        <begin position="1930"/>
        <end position="2204"/>
    </location>
</feature>
<dbReference type="InterPro" id="IPR014031">
    <property type="entry name" value="Ketoacyl_synth_C"/>
</dbReference>
<dbReference type="FunFam" id="3.40.47.10:FF:000019">
    <property type="entry name" value="Polyketide synthase type I"/>
    <property type="match status" value="4"/>
</dbReference>
<evidence type="ECO:0000256" key="6">
    <source>
        <dbReference type="ARBA" id="ARBA00023268"/>
    </source>
</evidence>
<keyword evidence="2" id="KW-0596">Phosphopantetheine</keyword>
<dbReference type="Pfam" id="PF21089">
    <property type="entry name" value="PKS_DH_N"/>
    <property type="match status" value="3"/>
</dbReference>
<feature type="active site" description="Proton donor; for dehydratase activity" evidence="8">
    <location>
        <position position="3888"/>
    </location>
</feature>
<dbReference type="InterPro" id="IPR020841">
    <property type="entry name" value="PKS_Beta-ketoAc_synthase_dom"/>
</dbReference>
<dbReference type="InterPro" id="IPR049552">
    <property type="entry name" value="PKS_DH_N"/>
</dbReference>
<dbReference type="InterPro" id="IPR049551">
    <property type="entry name" value="PKS_DH_C"/>
</dbReference>
<dbReference type="Gene3D" id="3.30.70.3290">
    <property type="match status" value="4"/>
</dbReference>
<dbReference type="PROSITE" id="PS50075">
    <property type="entry name" value="CARRIER"/>
    <property type="match status" value="3"/>
</dbReference>
<feature type="domain" description="Ketosynthase family 3 (KS3)" evidence="11">
    <location>
        <begin position="4551"/>
        <end position="4977"/>
    </location>
</feature>
<dbReference type="InterPro" id="IPR049900">
    <property type="entry name" value="PKS_mFAS_DH"/>
</dbReference>
<keyword evidence="7" id="KW-0012">Acyltransferase</keyword>
<sequence length="5519" mass="581487">MTHQPTSVTPATAPVSDGAVAVVGLSCRLPAAPHPAAFWSLLREGRDAVTEVPGDRWPAGTDTDGDPGVRHGAFLDRVDTFDAAFFGISPREAAAMDPQQRLMLELAWEVLEDARVAPDRLRGSRTGVFVGAIRDDYATLQRHGATAVTPHSLTGQHRGIIANRVSYAFDLHGPSLTVDSAQSSSLVAVQLAYESIVRGESELAIAGGVQLNLAVESALGASRFGGLSPDGRCFTFDERANGYVRGEGGGAVLLKPLAAALADGDPVYCVIRGGAVNNDGGTDGLTVPNPEAQAEVIRLAYANAGVAPADVQYVELHGTGTRVGDPLEAAALGSTLGAERPADDPLLVGSAKTNVGHLEGAAGIVGLLKAALSIHHRELPPSLNHATPNPRIPLDELRLCVAVETTAWPHADRQLVAGVSSFGMGGTNCHLVLTEAPPAPVAAPEPAEPAADAGPLPWVLSGRTETALRAQARRLAARLRETDERDGDVADIGLSLATTRSALEHRAAVIGTDHDEFLRGLDALARGTAAATVLRGRAPRAGAAGGTAFLFPGQGSQRPGMGRELHAENPVFAAALDAVCAELDRHLEQPLLPVLFAEDGTEQAALLDRTDHTQPALFAIEVALYRLAEHHGLVPDALLGHSVGEIAAAHVAGVLSLADAATLITARGRLLQQARSDGAMLAVEATEDEVRAQLDPSGPVSVAAVNGPRAVVVSGDADAVEALAARFAEQGRRTNRLRVSHAFHSAHMAEAAERFREVAAGLTYHAPNVPVISNITGIAATPEQLASPDYWAEHIRHEVRFLDGVRHLADDLGIRAYLEIGPGGVLTGLARDCLADDTDTDAAFIPLLRRDRPEHRSFVSAVADAHLHGLPTDWNALFAPYRPRTVALPTYAFQRRRYWLDDEAQAAPGAVAAPAAPPAGEEAPSAGEEPEATAPGAELAARLARSEAQAQESELLELVRAHAGAVLGHDDAADIDPELTFRDLGFDSLSAVEFRDQLAKATGLPLPSVVTFDHPTPRALARFLRAGVLGEDVERPLTRSTVSDEPVAIVGMACRYPGDASTPEALWALVADGIDAISDFPENRGWDLANLYDPDPDHPGTTYTRHGGFLHDAGEFDPAFFGISPREATAMDPQQRLLLETAWEAVEHAGIDPTTLHGQNVGLYAGASNSEYGPRLHEGAPGHDGYLLTGTSNSVISGRVAYTFGLEGPAVTVDTACSSSLVALHLASQALRSGETPLAIAGGVTVMATPGMFLEFSRQRGLSADGRCKPFADAADGTGWAEGVGLVVLEKLSDARRNGHRVLGLIRGSAVNQDGASNGLTAPNGPSQQRVIRQALANARLEPADVDAVEAHGTGTTLGDPIEAQALLATYGQDRDAERPLWLGSVKSNIGHTQAAAGIAGVIKMIEAMRHGVLPKTLHVDQPSEHVDWEAGAVSLLTEARPWPEADRPRRAAVSSFGISGTNAHIILEQAPDAEPVSAPEPGLPVLLSAKAPQALADQAARLVSHLETHPELEPAEVAAALAGRAHFEHRAGVVAGSREELTAGLSALAEGREHPTLVTGTAQPTGKIAFLYSGQGSQRAGMGRELYAAYPVFAEAFDAACAALDPHLPQPLKPIVFSEPDTPAAELLHTTQYTQPALFAFHTALHALITHHGITPDYLTGHSLGEITAAHLAGVLSLEDAATLVTTRARLMQQATPGGHMISINAPHDHPTVQRHLTEQPDKLAIAAINTADSVVIAGDAEACEALVAQLTEEGIRTRRLKVSHAFHSPHMESVLDDFQTTAATLTYQPPTIPVVSNTTGEIATTEQLTDPAYWTQHIRNTVHYHQTIQTLNQHHTSQYIEIGPDTTLTTLTTTQTTATTTPTQRPNQPQTTTYTHTLATLHTTGHTPTPPHNHHTPLPTYPFQHHHYWLTPSTTTNARSLGLTTSSHPLLATSVHLADSQGTLFTGRLSASGLPWSTALLVGDASVLPEAALVDLALHIGERTGHPDLRELAVERPLALPARGGLALQVAVGATDDPDLASLVVHARPESGEDEDDAPWTRYVSATLARRLAARGEAADLTAWPPAGARPVAPEDLYEQLADAGYRYGPAFQALTAAWRDGNDLHAEVALAEDAEADAFALHPALLAAVSQLAAVRDAAAVRLPVGWHGVRLRAAGATALRLSLRALGEDAFAVTLADALGEPVAQVDRLVVAATATPAATAAVPHRNALHRVAWTAVGEENAPAASEEWVVLSPHPLPLPVPVLPDLAALRALVAENGSAPPPVVLVPVATHGPVPVGGAQPAAAHDAALAALTLLQEWLADEAFAASRLVFATSGAVATGPESASVADLPHAPLWGLVRSTQAEHPGRVAILDLDSSEASAAALPAALPRTAHEPGLAVREGALLAPRLARVAPAPDRDQAPPRVLDPDGTVLVTGGTGALGALFARHLVTEHGVRRLLLTSRRGPAAPGASELRAELEELGAEVTVAACDAADREALAALLTVVPDAHPLTAVVHTAGLMDNGILRDLTPERLTSVLRPKVDAAWNLHELTRDLNLAAFVLFSSVTGTVDSPGQANYAAANAWLDALAHHRRAEGLPATSLAWSLWEQASHMTTSLTQADVARLARIGIGTLSAEVGLALFDRALGMPDAHLVAVPIDRAVLREQPSADLVPHILRGLVRAPLRRAAGASAVDSSSLAARLATLGAAEQEAALVDLVQTQVVTVLGHATSQSIDVERPFKSLGFDSLTAVELRNRLNAATELTLPTTLTFDYPTPLAVVRYLRDELLGAEVEAEPRTTAVALALDEPVAIVGMACRYPGGVTSPEELWRIVAEELDAISGFPENRGWDLENLYDPDPDHPGTSYTRYGGFLHDAGEFDPEFFGISPREATAMDPQQRLLLETAWEAIERTGIDPTSLQGRSVGLYAGASNSEYGPRIHEDSHGHDGYLLTGTSNSVISGRVAYTFGLEGPAVTVDTACSSSLVALHLASQALRTGECSLALAGGVTVMATPHVFVEFSRQRGLSADGRCKPFADAADGTGWGEGVGLVVLEKLSDAQRNGHPILAVIRGSAVNQDGASNGLTAPNGPSQQRVIRQALANARLRAADVDAVEAHGTGTTLGDPIEAQALLATYGQDHDAERPLWLGSLKSNIGHTQAAAGIAGVIKMVEAMRHGVLPRTLHVDRPSDHVDWSSGAVALLTEAQPWPEAERPRRAAVSSFGISGTNAHIILEQAPEPEPVSGPEPELEPGLPVLLSAASPEALADQAARLLSHLGNHSELTPAALAPALLHRAHFEHRAGVVAGTREELTAGLRALVEGSDSPHLVRGEAPRRPGKIAFLYSGQGSQRAGMGRELYAAYPVFAEAFDTACAALDPHLPQPLKPIVFSEPDTPAAELLHTTQYTQPALFAFHTALHTLITHHGITPDYLTGHSLGEITAAHLAGVLSLEDAATLVTTRARLMQQATPGGHMISIDTPHNHPTVQRHLTEHADKLAIAAINTADSVVIAGDAEACETLVTQLTEEGIRTRRLKVSHAFHSPHMDPVLEDFQATAATLTYQPPTIPVVSNTTGEIATAEQLTNPAYWTQHIRNTVHYHQTIQTLNEHHTTQYIEIGPDTTLTTLTTTQTTATTTPTQRPNQPQTTTYTHTLATLHTTGHTPTPPHNHHTPLPTYPFQHHHYWLTPSTPANARGLGLNTTDHGLLAIASPLPDDQGMLLTGRLSLATHPWLADHTIVGTTLLPGTAQVEIALHAAQALGDLRLGELTLEAPLVLPERESLQLHVVVGAPDASGQRPVAVYSRPLTGEDAADALSWTRHATGHLAPAGSARPTAVFDARDAQWPPSGALPIDLDGAYERLVAAGYAYGPAFQGLTAAWRDGDDLYAEVVLPGELAGTAAQFAVHPALLDAALHPLVLDAVAGETRVPFSWGDVRLFAAGSSTLRVRLRPTGDETVEVHLADGAGEPVATVGALMLRRLTSEQVASTLARGHESLFATEWTTAATEDTAVPDGGWPVWGDAAGAGAVLGREARFAAHAELADLAELGAGAGSPPEVVLVSSVTPDVAGGPEAAHRAAREALARVREWLDDERFADSRLVFLTRGAVAAEVGAEVPGLGEATVWGLVRSAQTEYPGRFVLVDLDDAPASVEALPAALATGEPQLALREGTVRLPRLTRARITDTERESSLASGTVLVTGGTGALGSLVARHLVTEHGVRHLLLTSRRGPNAPGAAELAAELIESGAEVTVAACDTADRDALAALLADVPTEQPLTAVIHTAGILDDGILTSLTPERLTTVLRPKVDAAWNLHELTRDLDLAAFVVFSSISGLLGTAGQANYAAANAWLDALAHHRHAHNLPATSLAWGLWNTGDSDMASSLSDADRARLGRSGLAPLSPALGLELFDAAVTAARPALVPARLDLSVLRTMAGEGTLPGIYRGLVRAGGVRRAASASPARAAQGGLAGKLAGLAEEEARAFVLDVVRGAIATVLGHASPQSIGADRAFEELGFDSLSAVELRNSLNATTGLRLPSSLVFDYPTPAVLAEQLLTELVGQRTADAAATVVAAPGAVDEPVAIVGLACRYPGGATTPEELWRIVAEELDVVSEFPENRGWDLENLYDPDPDHAGTSYTRHGGFLHDAGEFDPAFFGISPREATAMDPQQRLLLETAWEAVEHAGIDPTTLRGSRTGVFAGLMYHDYAPRQPHVPEDIEGYLSTGTTGSVATGRISYTFGLEGPSVTVDTACSSSLVALHLATQALRSGECSLALAGGATVMATPSSFIEFSRQRGLAPDGRSKSFAAGADGVAWGEGVGLAVLEKLSDAKRNGHPILAVIRGSAVNQDGASNGLTAPNGPSQQRVIRQALANARLESGDVDIVEAHGTGTTLGDPIEAQAVLATYGRDRDPEQPLWLGSLKSNIGHTQAAAGIAGVIKMVEAMRHGVLPKTLHVDRPSDHVDWEAGAVSLLTEPQPWPETERPRRAAVSSFGISGTNAHIILEQAPPTEVTHTPEAQPGLPVLLSAKSPQALADQAARLLTHLEHDPELTPAEAAAALAHRTHFDHRAGVITDVRDELVAALGALAEGQSHPALVTGSPTTPGRTVFVYPGQGSQWPEMARELLATSPVFAQALRDCADALAPHTDWDLIDTLNQRPGAASLDRVDVVQPALWAMMIALTRLWQHHGIQPDAVVGHSQGEIAAAHIAGALTLEDSARIVALRSRAITTIAGHGTMAAIPLPAEDVIQHIQNHRDVTVAVHNSPRNTVIAGPLDTLTPLVHAYQSQGTRARLINVDYASHSPHVEPLRDTLHELLSGVVPQPASIPFLSTVTGEWTDTTELTTGYWYTNLRQPVLFEQATHTLAAEGFTHYVEVSPHPILTTPLQETLDQHHDAVPQPHTTGTLTRDHGTLGQFLTTLTNSWARHQATPPATHTAAPPTALPTYAFQHQHYWLTPTTTHHTTTGTTTHHPLTPATTTLPHDHTTTHTGTLNTTTHPWLTHHALNNTPLLPGTAYLDLTLNAAHHTTTHPHIDDLTIQTPLTLTTPTH</sequence>
<dbReference type="InterPro" id="IPR016039">
    <property type="entry name" value="Thiolase-like"/>
</dbReference>
<keyword evidence="5" id="KW-0045">Antibiotic biosynthesis</keyword>
<dbReference type="Gene3D" id="3.10.129.110">
    <property type="entry name" value="Polyketide synthase dehydratase"/>
    <property type="match status" value="3"/>
</dbReference>
<evidence type="ECO:0000313" key="13">
    <source>
        <dbReference type="EMBL" id="KAB8169629.1"/>
    </source>
</evidence>
<proteinExistence type="predicted"/>
<dbReference type="InterPro" id="IPR009081">
    <property type="entry name" value="PP-bd_ACP"/>
</dbReference>
<dbReference type="PROSITE" id="PS52004">
    <property type="entry name" value="KS3_2"/>
    <property type="match status" value="4"/>
</dbReference>
<dbReference type="Pfam" id="PF22953">
    <property type="entry name" value="SpnB_Rossmann"/>
    <property type="match status" value="2"/>
</dbReference>
<dbReference type="PROSITE" id="PS00606">
    <property type="entry name" value="KS3_1"/>
    <property type="match status" value="3"/>
</dbReference>
<dbReference type="SMART" id="SM00827">
    <property type="entry name" value="PKS_AT"/>
    <property type="match status" value="4"/>
</dbReference>
<feature type="domain" description="PKS/mFAS DH" evidence="12">
    <location>
        <begin position="5441"/>
        <end position="5519"/>
    </location>
</feature>
<evidence type="ECO:0000256" key="4">
    <source>
        <dbReference type="ARBA" id="ARBA00022679"/>
    </source>
</evidence>
<dbReference type="Pfam" id="PF00698">
    <property type="entry name" value="Acyl_transf_1"/>
    <property type="match status" value="4"/>
</dbReference>
<dbReference type="SUPFAM" id="SSF51735">
    <property type="entry name" value="NAD(P)-binding Rossmann-fold domains"/>
    <property type="match status" value="4"/>
</dbReference>
<comment type="caution">
    <text evidence="13">The sequence shown here is derived from an EMBL/GenBank/DDBJ whole genome shotgun (WGS) entry which is preliminary data.</text>
</comment>
<dbReference type="Pfam" id="PF00109">
    <property type="entry name" value="ketoacyl-synt"/>
    <property type="match status" value="4"/>
</dbReference>
<dbReference type="Pfam" id="PF00550">
    <property type="entry name" value="PP-binding"/>
    <property type="match status" value="3"/>
</dbReference>
<feature type="domain" description="Carrier" evidence="10">
    <location>
        <begin position="953"/>
        <end position="1028"/>
    </location>
</feature>